<protein>
    <recommendedName>
        <fullName evidence="1">2EXR domain-containing protein</fullName>
    </recommendedName>
</protein>
<dbReference type="OrthoDB" id="3513892at2759"/>
<dbReference type="Proteomes" id="UP000070700">
    <property type="component" value="Unassembled WGS sequence"/>
</dbReference>
<dbReference type="KEGG" id="psco:LY89DRAFT_544453"/>
<organism evidence="2 3">
    <name type="scientific">Mollisia scopiformis</name>
    <name type="common">Conifer needle endophyte fungus</name>
    <name type="synonym">Phialocephala scopiformis</name>
    <dbReference type="NCBI Taxonomy" id="149040"/>
    <lineage>
        <taxon>Eukaryota</taxon>
        <taxon>Fungi</taxon>
        <taxon>Dikarya</taxon>
        <taxon>Ascomycota</taxon>
        <taxon>Pezizomycotina</taxon>
        <taxon>Leotiomycetes</taxon>
        <taxon>Helotiales</taxon>
        <taxon>Mollisiaceae</taxon>
        <taxon>Mollisia</taxon>
    </lineage>
</organism>
<evidence type="ECO:0000313" key="3">
    <source>
        <dbReference type="Proteomes" id="UP000070700"/>
    </source>
</evidence>
<feature type="non-terminal residue" evidence="2">
    <location>
        <position position="1"/>
    </location>
</feature>
<dbReference type="PANTHER" id="PTHR35910">
    <property type="entry name" value="2EXR DOMAIN-CONTAINING PROTEIN"/>
    <property type="match status" value="1"/>
</dbReference>
<keyword evidence="3" id="KW-1185">Reference proteome</keyword>
<dbReference type="RefSeq" id="XP_018070928.1">
    <property type="nucleotide sequence ID" value="XM_018208219.1"/>
</dbReference>
<dbReference type="InParanoid" id="A0A194X8S5"/>
<dbReference type="InterPro" id="IPR045518">
    <property type="entry name" value="2EXR"/>
</dbReference>
<dbReference type="PANTHER" id="PTHR35910:SF6">
    <property type="entry name" value="2EXR DOMAIN-CONTAINING PROTEIN"/>
    <property type="match status" value="1"/>
</dbReference>
<proteinExistence type="predicted"/>
<sequence length="224" mass="25588">FAPFSTLPSELRCKVWASACFPRVLSLTYNSNTSTFQTTTPTPALLAVSHEAREEALRVYALNFGTSTSPANIHFNPYFDTLYLPRYGEMGYDETLRDFRSIVSDPNQQLDQVRSIALDVVALEVKRPWEGYNKATLLRSFKNLQEVILVLGSNASEEDNTETPQKQVIQFAEPKDDPERLLKIWYYFRQSFIAEEKILEEVCQASGKPYTPFSLPTVKIRSKI</sequence>
<dbReference type="GeneID" id="28817945"/>
<feature type="non-terminal residue" evidence="2">
    <location>
        <position position="224"/>
    </location>
</feature>
<dbReference type="AlphaFoldDB" id="A0A194X8S5"/>
<name>A0A194X8S5_MOLSC</name>
<feature type="domain" description="2EXR" evidence="1">
    <location>
        <begin position="1"/>
        <end position="82"/>
    </location>
</feature>
<accession>A0A194X8S5</accession>
<dbReference type="EMBL" id="KQ947416">
    <property type="protein sequence ID" value="KUJ16573.1"/>
    <property type="molecule type" value="Genomic_DNA"/>
</dbReference>
<evidence type="ECO:0000313" key="2">
    <source>
        <dbReference type="EMBL" id="KUJ16573.1"/>
    </source>
</evidence>
<dbReference type="Pfam" id="PF20150">
    <property type="entry name" value="2EXR"/>
    <property type="match status" value="1"/>
</dbReference>
<gene>
    <name evidence="2" type="ORF">LY89DRAFT_544453</name>
</gene>
<reference evidence="2 3" key="1">
    <citation type="submission" date="2015-10" db="EMBL/GenBank/DDBJ databases">
        <title>Full genome of DAOMC 229536 Phialocephala scopiformis, a fungal endophyte of spruce producing the potent anti-insectan compound rugulosin.</title>
        <authorList>
            <consortium name="DOE Joint Genome Institute"/>
            <person name="Walker A.K."/>
            <person name="Frasz S.L."/>
            <person name="Seifert K.A."/>
            <person name="Miller J.D."/>
            <person name="Mondo S.J."/>
            <person name="Labutti K."/>
            <person name="Lipzen A."/>
            <person name="Dockter R."/>
            <person name="Kennedy M."/>
            <person name="Grigoriev I.V."/>
            <person name="Spatafora J.W."/>
        </authorList>
    </citation>
    <scope>NUCLEOTIDE SEQUENCE [LARGE SCALE GENOMIC DNA]</scope>
    <source>
        <strain evidence="2 3">CBS 120377</strain>
    </source>
</reference>
<evidence type="ECO:0000259" key="1">
    <source>
        <dbReference type="Pfam" id="PF20150"/>
    </source>
</evidence>